<evidence type="ECO:0008006" key="7">
    <source>
        <dbReference type="Google" id="ProtNLM"/>
    </source>
</evidence>
<dbReference type="InterPro" id="IPR006311">
    <property type="entry name" value="TAT_signal"/>
</dbReference>
<sequence length="205" mass="22584">MNRQRRTFCRFGSALALASALPSAASATTPSFDTLDLDWADAQRQRPVPVRLYLPKNRRPMPLVVFSHGIGGSRNGYSWLGRYFAHQGIASLHMQHVGSDVHLRSGNIFNIFGRLRNAAQESEAIARAKDLRFTLDTLLTSELGRHIDVNRIIAAGHSYGANPVAHGSNAKAASFNCVTTGSGRPSSFQLHHFMARRNRGRSCSR</sequence>
<comment type="caution">
    <text evidence="5">The sequence shown here is derived from an EMBL/GenBank/DDBJ whole genome shotgun (WGS) entry which is preliminary data.</text>
</comment>
<dbReference type="PANTHER" id="PTHR10272:SF0">
    <property type="entry name" value="PLATELET-ACTIVATING FACTOR ACETYLHYDROLASE"/>
    <property type="match status" value="1"/>
</dbReference>
<evidence type="ECO:0000256" key="1">
    <source>
        <dbReference type="ARBA" id="ARBA00022801"/>
    </source>
</evidence>
<dbReference type="EMBL" id="QYUP01000132">
    <property type="protein sequence ID" value="RJG14451.1"/>
    <property type="molecule type" value="Genomic_DNA"/>
</dbReference>
<dbReference type="OrthoDB" id="9805123at2"/>
<keyword evidence="3" id="KW-0443">Lipid metabolism</keyword>
<name>A0A418XPV1_9BURK</name>
<dbReference type="Pfam" id="PF03403">
    <property type="entry name" value="PAF-AH_p_II"/>
    <property type="match status" value="1"/>
</dbReference>
<dbReference type="Gene3D" id="3.40.50.1820">
    <property type="entry name" value="alpha/beta hydrolase"/>
    <property type="match status" value="1"/>
</dbReference>
<dbReference type="GO" id="GO:0003847">
    <property type="term" value="F:1-alkyl-2-acetylglycerophosphocholine esterase activity"/>
    <property type="evidence" value="ECO:0007669"/>
    <property type="project" value="TreeGrafter"/>
</dbReference>
<reference evidence="5 6" key="1">
    <citation type="submission" date="2018-09" db="EMBL/GenBank/DDBJ databases">
        <authorList>
            <person name="Zhu H."/>
        </authorList>
    </citation>
    <scope>NUCLEOTIDE SEQUENCE [LARGE SCALE GENOMIC DNA]</scope>
    <source>
        <strain evidence="5 6">K1S02-61</strain>
    </source>
</reference>
<dbReference type="InterPro" id="IPR029058">
    <property type="entry name" value="AB_hydrolase_fold"/>
</dbReference>
<evidence type="ECO:0000256" key="3">
    <source>
        <dbReference type="ARBA" id="ARBA00023098"/>
    </source>
</evidence>
<proteinExistence type="predicted"/>
<dbReference type="PANTHER" id="PTHR10272">
    <property type="entry name" value="PLATELET-ACTIVATING FACTOR ACETYLHYDROLASE"/>
    <property type="match status" value="1"/>
</dbReference>
<dbReference type="SUPFAM" id="SSF53474">
    <property type="entry name" value="alpha/beta-Hydrolases"/>
    <property type="match status" value="1"/>
</dbReference>
<dbReference type="PROSITE" id="PS51318">
    <property type="entry name" value="TAT"/>
    <property type="match status" value="1"/>
</dbReference>
<keyword evidence="6" id="KW-1185">Reference proteome</keyword>
<dbReference type="Proteomes" id="UP000284006">
    <property type="component" value="Unassembled WGS sequence"/>
</dbReference>
<protein>
    <recommendedName>
        <fullName evidence="7">Acetylhydrolase</fullName>
    </recommendedName>
</protein>
<feature type="chain" id="PRO_5019536837" description="Acetylhydrolase" evidence="4">
    <location>
        <begin position="28"/>
        <end position="205"/>
    </location>
</feature>
<dbReference type="GO" id="GO:0016042">
    <property type="term" value="P:lipid catabolic process"/>
    <property type="evidence" value="ECO:0007669"/>
    <property type="project" value="UniProtKB-KW"/>
</dbReference>
<feature type="signal peptide" evidence="4">
    <location>
        <begin position="1"/>
        <end position="27"/>
    </location>
</feature>
<accession>A0A418XPV1</accession>
<evidence type="ECO:0000256" key="4">
    <source>
        <dbReference type="SAM" id="SignalP"/>
    </source>
</evidence>
<evidence type="ECO:0000313" key="5">
    <source>
        <dbReference type="EMBL" id="RJG14451.1"/>
    </source>
</evidence>
<keyword evidence="1" id="KW-0378">Hydrolase</keyword>
<evidence type="ECO:0000313" key="6">
    <source>
        <dbReference type="Proteomes" id="UP000284006"/>
    </source>
</evidence>
<evidence type="ECO:0000256" key="2">
    <source>
        <dbReference type="ARBA" id="ARBA00022963"/>
    </source>
</evidence>
<organism evidence="5 6">
    <name type="scientific">Massilia cavernae</name>
    <dbReference type="NCBI Taxonomy" id="2320864"/>
    <lineage>
        <taxon>Bacteria</taxon>
        <taxon>Pseudomonadati</taxon>
        <taxon>Pseudomonadota</taxon>
        <taxon>Betaproteobacteria</taxon>
        <taxon>Burkholderiales</taxon>
        <taxon>Oxalobacteraceae</taxon>
        <taxon>Telluria group</taxon>
        <taxon>Massilia</taxon>
    </lineage>
</organism>
<keyword evidence="2" id="KW-0442">Lipid degradation</keyword>
<dbReference type="AlphaFoldDB" id="A0A418XPV1"/>
<gene>
    <name evidence="5" type="ORF">D3872_17705</name>
</gene>
<keyword evidence="4" id="KW-0732">Signal</keyword>